<dbReference type="AlphaFoldDB" id="A0A9N9RBU5"/>
<reference evidence="2" key="1">
    <citation type="submission" date="2021-12" db="EMBL/GenBank/DDBJ databases">
        <authorList>
            <person name="King R."/>
        </authorList>
    </citation>
    <scope>NUCLEOTIDE SEQUENCE</scope>
</reference>
<keyword evidence="3" id="KW-1185">Reference proteome</keyword>
<dbReference type="Proteomes" id="UP001153714">
    <property type="component" value="Chromosome 5"/>
</dbReference>
<sequence length="93" mass="10085">MCASEKVGMESSGEETGRSAPPAPHTPSVTQPNGSNKIIGRNVNGTIPGSLSRVFTGSGSNVHSARMHRDLANNCFFMKHIKNKCVMMKQRER</sequence>
<evidence type="ECO:0000313" key="3">
    <source>
        <dbReference type="Proteomes" id="UP001153714"/>
    </source>
</evidence>
<reference evidence="2" key="2">
    <citation type="submission" date="2022-10" db="EMBL/GenBank/DDBJ databases">
        <authorList>
            <consortium name="ENA_rothamsted_submissions"/>
            <consortium name="culmorum"/>
            <person name="King R."/>
        </authorList>
    </citation>
    <scope>NUCLEOTIDE SEQUENCE</scope>
</reference>
<evidence type="ECO:0000313" key="2">
    <source>
        <dbReference type="EMBL" id="CAG9793196.1"/>
    </source>
</evidence>
<accession>A0A9N9RBU5</accession>
<proteinExistence type="predicted"/>
<organism evidence="2 3">
    <name type="scientific">Diatraea saccharalis</name>
    <name type="common">sugarcane borer</name>
    <dbReference type="NCBI Taxonomy" id="40085"/>
    <lineage>
        <taxon>Eukaryota</taxon>
        <taxon>Metazoa</taxon>
        <taxon>Ecdysozoa</taxon>
        <taxon>Arthropoda</taxon>
        <taxon>Hexapoda</taxon>
        <taxon>Insecta</taxon>
        <taxon>Pterygota</taxon>
        <taxon>Neoptera</taxon>
        <taxon>Endopterygota</taxon>
        <taxon>Lepidoptera</taxon>
        <taxon>Glossata</taxon>
        <taxon>Ditrysia</taxon>
        <taxon>Pyraloidea</taxon>
        <taxon>Crambidae</taxon>
        <taxon>Crambinae</taxon>
        <taxon>Diatraea</taxon>
    </lineage>
</organism>
<feature type="region of interest" description="Disordered" evidence="1">
    <location>
        <begin position="1"/>
        <end position="44"/>
    </location>
</feature>
<dbReference type="EMBL" id="OU893336">
    <property type="protein sequence ID" value="CAG9793196.1"/>
    <property type="molecule type" value="Genomic_DNA"/>
</dbReference>
<feature type="compositionally biased region" description="Polar residues" evidence="1">
    <location>
        <begin position="27"/>
        <end position="36"/>
    </location>
</feature>
<evidence type="ECO:0000256" key="1">
    <source>
        <dbReference type="SAM" id="MobiDB-lite"/>
    </source>
</evidence>
<dbReference type="OrthoDB" id="7451578at2759"/>
<name>A0A9N9RBU5_9NEOP</name>
<gene>
    <name evidence="2" type="ORF">DIATSA_LOCUS10657</name>
</gene>
<protein>
    <submittedName>
        <fullName evidence="2">Uncharacterized protein</fullName>
    </submittedName>
</protein>